<name>A0A2P2PXA2_RHIMU</name>
<reference evidence="1" key="1">
    <citation type="submission" date="2018-02" db="EMBL/GenBank/DDBJ databases">
        <title>Rhizophora mucronata_Transcriptome.</title>
        <authorList>
            <person name="Meera S.P."/>
            <person name="Sreeshan A."/>
            <person name="Augustine A."/>
        </authorList>
    </citation>
    <scope>NUCLEOTIDE SEQUENCE</scope>
    <source>
        <tissue evidence="1">Leaf</tissue>
    </source>
</reference>
<dbReference type="AlphaFoldDB" id="A0A2P2PXA2"/>
<dbReference type="EMBL" id="GGEC01078890">
    <property type="protein sequence ID" value="MBX59374.1"/>
    <property type="molecule type" value="Transcribed_RNA"/>
</dbReference>
<accession>A0A2P2PXA2</accession>
<protein>
    <submittedName>
        <fullName evidence="1">Uncharacterized protein</fullName>
    </submittedName>
</protein>
<organism evidence="1">
    <name type="scientific">Rhizophora mucronata</name>
    <name type="common">Asiatic mangrove</name>
    <dbReference type="NCBI Taxonomy" id="61149"/>
    <lineage>
        <taxon>Eukaryota</taxon>
        <taxon>Viridiplantae</taxon>
        <taxon>Streptophyta</taxon>
        <taxon>Embryophyta</taxon>
        <taxon>Tracheophyta</taxon>
        <taxon>Spermatophyta</taxon>
        <taxon>Magnoliopsida</taxon>
        <taxon>eudicotyledons</taxon>
        <taxon>Gunneridae</taxon>
        <taxon>Pentapetalae</taxon>
        <taxon>rosids</taxon>
        <taxon>fabids</taxon>
        <taxon>Malpighiales</taxon>
        <taxon>Rhizophoraceae</taxon>
        <taxon>Rhizophora</taxon>
    </lineage>
</organism>
<evidence type="ECO:0000313" key="1">
    <source>
        <dbReference type="EMBL" id="MBX59374.1"/>
    </source>
</evidence>
<proteinExistence type="predicted"/>
<sequence>MFSFFHRPDRLFQSGYISFQIQFWNRCYDSIVFSVPCFMNIASIGKT</sequence>